<dbReference type="AlphaFoldDB" id="A0AAV6WFQ0"/>
<evidence type="ECO:0000313" key="3">
    <source>
        <dbReference type="EMBL" id="KAG8365820.1"/>
    </source>
</evidence>
<keyword evidence="4" id="KW-1185">Reference proteome</keyword>
<sequence length="164" mass="17760">MERSDLQLDFLGMEKERCSPPSAAKPPIFERRQSFRDIQRVVSKMNPDVLKSLIANGFLDNNKLSFSVPSTPTNFLPLPVFQSAAPMTIFYNGKVVIFHVSPLQAQEVMKLAEEGLLLPNCTAESSESNSYDLENLYGADHPGDADGAPADVAPPPAAGLDPAA</sequence>
<feature type="domain" description="Tify" evidence="2">
    <location>
        <begin position="80"/>
        <end position="114"/>
    </location>
</feature>
<name>A0AAV6WFQ0_9LAMI</name>
<dbReference type="PROSITE" id="PS51320">
    <property type="entry name" value="TIFY"/>
    <property type="match status" value="1"/>
</dbReference>
<feature type="compositionally biased region" description="Polar residues" evidence="1">
    <location>
        <begin position="123"/>
        <end position="132"/>
    </location>
</feature>
<protein>
    <recommendedName>
        <fullName evidence="2">Tify domain-containing protein</fullName>
    </recommendedName>
</protein>
<accession>A0AAV6WFQ0</accession>
<reference evidence="3" key="1">
    <citation type="submission" date="2019-10" db="EMBL/GenBank/DDBJ databases">
        <authorList>
            <person name="Zhang R."/>
            <person name="Pan Y."/>
            <person name="Wang J."/>
            <person name="Ma R."/>
            <person name="Yu S."/>
        </authorList>
    </citation>
    <scope>NUCLEOTIDE SEQUENCE</scope>
    <source>
        <strain evidence="3">LA-IB0</strain>
        <tissue evidence="3">Leaf</tissue>
    </source>
</reference>
<evidence type="ECO:0000259" key="2">
    <source>
        <dbReference type="PROSITE" id="PS51320"/>
    </source>
</evidence>
<proteinExistence type="predicted"/>
<comment type="caution">
    <text evidence="3">The sequence shown here is derived from an EMBL/GenBank/DDBJ whole genome shotgun (WGS) entry which is preliminary data.</text>
</comment>
<evidence type="ECO:0000313" key="4">
    <source>
        <dbReference type="Proteomes" id="UP000826271"/>
    </source>
</evidence>
<evidence type="ECO:0000256" key="1">
    <source>
        <dbReference type="SAM" id="MobiDB-lite"/>
    </source>
</evidence>
<organism evidence="3 4">
    <name type="scientific">Buddleja alternifolia</name>
    <dbReference type="NCBI Taxonomy" id="168488"/>
    <lineage>
        <taxon>Eukaryota</taxon>
        <taxon>Viridiplantae</taxon>
        <taxon>Streptophyta</taxon>
        <taxon>Embryophyta</taxon>
        <taxon>Tracheophyta</taxon>
        <taxon>Spermatophyta</taxon>
        <taxon>Magnoliopsida</taxon>
        <taxon>eudicotyledons</taxon>
        <taxon>Gunneridae</taxon>
        <taxon>Pentapetalae</taxon>
        <taxon>asterids</taxon>
        <taxon>lamiids</taxon>
        <taxon>Lamiales</taxon>
        <taxon>Scrophulariaceae</taxon>
        <taxon>Buddlejeae</taxon>
        <taxon>Buddleja</taxon>
    </lineage>
</organism>
<dbReference type="SMART" id="SM00979">
    <property type="entry name" value="TIFY"/>
    <property type="match status" value="1"/>
</dbReference>
<dbReference type="Pfam" id="PF06200">
    <property type="entry name" value="tify"/>
    <property type="match status" value="1"/>
</dbReference>
<dbReference type="InterPro" id="IPR010399">
    <property type="entry name" value="Tify_dom"/>
</dbReference>
<dbReference type="Proteomes" id="UP000826271">
    <property type="component" value="Unassembled WGS sequence"/>
</dbReference>
<gene>
    <name evidence="3" type="ORF">BUALT_Bualt17G0011600</name>
</gene>
<feature type="region of interest" description="Disordered" evidence="1">
    <location>
        <begin position="123"/>
        <end position="164"/>
    </location>
</feature>
<dbReference type="EMBL" id="WHWC01000017">
    <property type="protein sequence ID" value="KAG8365820.1"/>
    <property type="molecule type" value="Genomic_DNA"/>
</dbReference>